<dbReference type="EMBL" id="CM042047">
    <property type="protein sequence ID" value="KAI3772504.1"/>
    <property type="molecule type" value="Genomic_DNA"/>
</dbReference>
<reference evidence="1 2" key="2">
    <citation type="journal article" date="2022" name="Mol. Ecol. Resour.">
        <title>The genomes of chicory, endive, great burdock and yacon provide insights into Asteraceae paleo-polyploidization history and plant inulin production.</title>
        <authorList>
            <person name="Fan W."/>
            <person name="Wang S."/>
            <person name="Wang H."/>
            <person name="Wang A."/>
            <person name="Jiang F."/>
            <person name="Liu H."/>
            <person name="Zhao H."/>
            <person name="Xu D."/>
            <person name="Zhang Y."/>
        </authorList>
    </citation>
    <scope>NUCLEOTIDE SEQUENCE [LARGE SCALE GENOMIC DNA]</scope>
    <source>
        <strain evidence="2">cv. Niubang</strain>
    </source>
</reference>
<sequence length="1102" mass="124516">MLLNKFSTASSKLVLLEEINTAEHEFDPNKWYQIQYSQKPTFKITSSCLKIKSFQANELQHSYDTNYWKWEKDQYELKLKQKEEDNEKIKSEFEKAKLDIEKFSNASKAMDSLLQTQIHDKLRRGIGYNTTPPPYNNNYIPPISDLLETKNRKELSDEATKVDPLDKVVVETDSEEENSNDKSKENTVSGEIPLENHIITNEGCGKTWFKSKDIKKTEGKSGKVHYKQTTVVNPVPCKQCTCNKSEPQKHDKPRGNKRNWNNQWAQKQGIDLCKINRPKPCFIWGKLNHLAKYCYFNPINQRVTFQRQPQNSSGYRNQRRNQMAEKRAPKKFHAQNKFANIKKNTPNKQRSNLMTKKANNFVQVWVPIVKKPVSTAIPDSTANRNSAANSVSTANQVSTANKASAASSSNAAKPIILTKYSSHENPKQLIQTKLTDYIDEKGQPKTTLAWIVVALGTQQVTWTTFKFLKRFDGGHVAFDSEGTNNKCSGHGLKDKLRLEDFIEHDTTNLSQRDCNAKEAETSRWFHQIVDFLRSSHIAHALTVSPTIYIEHQRQFWANATIVTEDGVQMIKTRVCEKPLTVTEEVIRICLRLDDAAGITSIPNGELFSTLTRMGYGGPLGVFKFSKAKFSPQWRFFVHTLMHCISKKTTGWSEFSSTIAYVLVCLATARKYNFSQMFFNDLVSNLGSKKSFYMYPRFVQEVITHELTDIPHFDGVYVPKIPKGKVFSNMKKSPLDSEGVDTPLFSTMMVVSHTEEGMAAGSRTSLDHPTASQSQPSHSISIPQSLLHKPTSPITQTYTRKQVKKAPFLLVPSPTKPLSPLRENSALENIHRETIGASPNPKEVLTEVEVEHMGAKAATTPASIEEVSGNIHKTFPMATLGEQSSKGPRCQETKGVDSAFARQKTSTTKRSNDPSKEGNTYGEGEDRYNYYELMETMGNINMDVFKQGKDIEELKLIVLSQQEQIINLKQMVRKLILQRKKKQFVLRRRKPVTDAPKKGESEADAKAKGEQEEKHDVEGENEQAAETEPAAETINTASSSKEASEMVNTADLKEAAETVKEVLTELEIAETLIKAKHDTPKVTSKAKGVVIKERVDATKNFST</sequence>
<name>A0ACB9FN08_ARCLA</name>
<keyword evidence="2" id="KW-1185">Reference proteome</keyword>
<organism evidence="1 2">
    <name type="scientific">Arctium lappa</name>
    <name type="common">Greater burdock</name>
    <name type="synonym">Lappa major</name>
    <dbReference type="NCBI Taxonomy" id="4217"/>
    <lineage>
        <taxon>Eukaryota</taxon>
        <taxon>Viridiplantae</taxon>
        <taxon>Streptophyta</taxon>
        <taxon>Embryophyta</taxon>
        <taxon>Tracheophyta</taxon>
        <taxon>Spermatophyta</taxon>
        <taxon>Magnoliopsida</taxon>
        <taxon>eudicotyledons</taxon>
        <taxon>Gunneridae</taxon>
        <taxon>Pentapetalae</taxon>
        <taxon>asterids</taxon>
        <taxon>campanulids</taxon>
        <taxon>Asterales</taxon>
        <taxon>Asteraceae</taxon>
        <taxon>Carduoideae</taxon>
        <taxon>Cardueae</taxon>
        <taxon>Arctiinae</taxon>
        <taxon>Arctium</taxon>
    </lineage>
</organism>
<evidence type="ECO:0000313" key="2">
    <source>
        <dbReference type="Proteomes" id="UP001055879"/>
    </source>
</evidence>
<accession>A0ACB9FN08</accession>
<comment type="caution">
    <text evidence="1">The sequence shown here is derived from an EMBL/GenBank/DDBJ whole genome shotgun (WGS) entry which is preliminary data.</text>
</comment>
<gene>
    <name evidence="1" type="ORF">L6452_03690</name>
</gene>
<reference evidence="2" key="1">
    <citation type="journal article" date="2022" name="Mol. Ecol. Resour.">
        <title>The genomes of chicory, endive, great burdock and yacon provide insights into Asteraceae palaeo-polyploidization history and plant inulin production.</title>
        <authorList>
            <person name="Fan W."/>
            <person name="Wang S."/>
            <person name="Wang H."/>
            <person name="Wang A."/>
            <person name="Jiang F."/>
            <person name="Liu H."/>
            <person name="Zhao H."/>
            <person name="Xu D."/>
            <person name="Zhang Y."/>
        </authorList>
    </citation>
    <scope>NUCLEOTIDE SEQUENCE [LARGE SCALE GENOMIC DNA]</scope>
    <source>
        <strain evidence="2">cv. Niubang</strain>
    </source>
</reference>
<protein>
    <submittedName>
        <fullName evidence="1">Uncharacterized protein</fullName>
    </submittedName>
</protein>
<dbReference type="Proteomes" id="UP001055879">
    <property type="component" value="Linkage Group LG01"/>
</dbReference>
<proteinExistence type="predicted"/>
<evidence type="ECO:0000313" key="1">
    <source>
        <dbReference type="EMBL" id="KAI3772504.1"/>
    </source>
</evidence>